<gene>
    <name evidence="2" type="ORF">NCTC13071_02648</name>
</gene>
<sequence length="56" mass="6177">MLTTFISSKIFCDILGCHLRQGGLNFKGKVSYLLFSISLNIGGRLQISILFIAART</sequence>
<reference evidence="2 3" key="1">
    <citation type="submission" date="2018-12" db="EMBL/GenBank/DDBJ databases">
        <authorList>
            <consortium name="Pathogen Informatics"/>
        </authorList>
    </citation>
    <scope>NUCLEOTIDE SEQUENCE [LARGE SCALE GENOMIC DNA]</scope>
    <source>
        <strain evidence="2 3">NCTC13071</strain>
    </source>
</reference>
<evidence type="ECO:0000256" key="1">
    <source>
        <dbReference type="SAM" id="Phobius"/>
    </source>
</evidence>
<dbReference type="EMBL" id="LR134384">
    <property type="protein sequence ID" value="VEH16609.1"/>
    <property type="molecule type" value="Genomic_DNA"/>
</dbReference>
<keyword evidence="1" id="KW-1133">Transmembrane helix</keyword>
<name>A0A448L9G1_9BACT</name>
<evidence type="ECO:0000313" key="2">
    <source>
        <dbReference type="EMBL" id="VEH16609.1"/>
    </source>
</evidence>
<dbReference type="Proteomes" id="UP000274578">
    <property type="component" value="Chromosome 1"/>
</dbReference>
<feature type="transmembrane region" description="Helical" evidence="1">
    <location>
        <begin position="32"/>
        <end position="54"/>
    </location>
</feature>
<accession>A0A448L9G1</accession>
<organism evidence="2 3">
    <name type="scientific">Segatella oris</name>
    <dbReference type="NCBI Taxonomy" id="28135"/>
    <lineage>
        <taxon>Bacteria</taxon>
        <taxon>Pseudomonadati</taxon>
        <taxon>Bacteroidota</taxon>
        <taxon>Bacteroidia</taxon>
        <taxon>Bacteroidales</taxon>
        <taxon>Prevotellaceae</taxon>
        <taxon>Segatella</taxon>
    </lineage>
</organism>
<keyword evidence="1" id="KW-0472">Membrane</keyword>
<protein>
    <submittedName>
        <fullName evidence="2">Uncharacterized protein</fullName>
    </submittedName>
</protein>
<dbReference type="AlphaFoldDB" id="A0A448L9G1"/>
<proteinExistence type="predicted"/>
<keyword evidence="1" id="KW-0812">Transmembrane</keyword>
<evidence type="ECO:0000313" key="3">
    <source>
        <dbReference type="Proteomes" id="UP000274578"/>
    </source>
</evidence>
<dbReference type="KEGG" id="poc:NCTC13071_02648"/>